<proteinExistence type="predicted"/>
<dbReference type="InterPro" id="IPR036034">
    <property type="entry name" value="PDZ_sf"/>
</dbReference>
<keyword evidence="2" id="KW-1185">Reference proteome</keyword>
<organism evidence="1 2">
    <name type="scientific">Trypanosoma conorhini</name>
    <dbReference type="NCBI Taxonomy" id="83891"/>
    <lineage>
        <taxon>Eukaryota</taxon>
        <taxon>Discoba</taxon>
        <taxon>Euglenozoa</taxon>
        <taxon>Kinetoplastea</taxon>
        <taxon>Metakinetoplastina</taxon>
        <taxon>Trypanosomatida</taxon>
        <taxon>Trypanosomatidae</taxon>
        <taxon>Trypanosoma</taxon>
    </lineage>
</organism>
<protein>
    <recommendedName>
        <fullName evidence="3">PDZ domain-containing protein</fullName>
    </recommendedName>
</protein>
<reference evidence="1 2" key="1">
    <citation type="journal article" date="2018" name="BMC Genomics">
        <title>Genomic comparison of Trypanosoma conorhini and Trypanosoma rangeli to Trypanosoma cruzi strains of high and low virulence.</title>
        <authorList>
            <person name="Bradwell K.R."/>
            <person name="Koparde V.N."/>
            <person name="Matveyev A.V."/>
            <person name="Serrano M.G."/>
            <person name="Alves J.M."/>
            <person name="Parikh H."/>
            <person name="Huang B."/>
            <person name="Lee V."/>
            <person name="Espinosa-Alvarez O."/>
            <person name="Ortiz P.A."/>
            <person name="Costa-Martins A.G."/>
            <person name="Teixeira M.M."/>
            <person name="Buck G.A."/>
        </authorList>
    </citation>
    <scope>NUCLEOTIDE SEQUENCE [LARGE SCALE GENOMIC DNA]</scope>
    <source>
        <strain evidence="1 2">025E</strain>
    </source>
</reference>
<comment type="caution">
    <text evidence="1">The sequence shown here is derived from an EMBL/GenBank/DDBJ whole genome shotgun (WGS) entry which is preliminary data.</text>
</comment>
<dbReference type="Proteomes" id="UP000284403">
    <property type="component" value="Unassembled WGS sequence"/>
</dbReference>
<dbReference type="OrthoDB" id="239759at2759"/>
<dbReference type="GeneID" id="40323590"/>
<dbReference type="AlphaFoldDB" id="A0A3R7R3R4"/>
<dbReference type="SUPFAM" id="SSF50156">
    <property type="entry name" value="PDZ domain-like"/>
    <property type="match status" value="1"/>
</dbReference>
<dbReference type="Gene3D" id="2.30.42.10">
    <property type="match status" value="1"/>
</dbReference>
<evidence type="ECO:0000313" key="2">
    <source>
        <dbReference type="Proteomes" id="UP000284403"/>
    </source>
</evidence>
<name>A0A3R7R3R4_9TRYP</name>
<sequence>MDDLIRFEAECRRHIVVVEKGTAQSHLFSFLRLAGDLMGEAKRSHYLNALHILWQLFPLLRLYAGFLERKKATLVESASALCSERETRAVKSDAVDSPPAQWMALSAEKANMLSNLRDPCKTLYQEYALVRLQLLATFSLELARVQKELIFAIHAERFGESGHPFASLSTRAATPGLGWAPEHSYGLVVSDGCLVRRGGHRVKERYYQVRVIQSLPPALPRVVAGDVILAINGRSVATLEGARLELRGRPKTLQLLLLREQRAVSAIVTL</sequence>
<evidence type="ECO:0008006" key="3">
    <source>
        <dbReference type="Google" id="ProtNLM"/>
    </source>
</evidence>
<dbReference type="RefSeq" id="XP_029223098.1">
    <property type="nucleotide sequence ID" value="XM_029376774.1"/>
</dbReference>
<evidence type="ECO:0000313" key="1">
    <source>
        <dbReference type="EMBL" id="RNE95574.1"/>
    </source>
</evidence>
<dbReference type="EMBL" id="MKKU01001409">
    <property type="protein sequence ID" value="RNE95574.1"/>
    <property type="molecule type" value="Genomic_DNA"/>
</dbReference>
<gene>
    <name evidence="1" type="ORF">Tco025E_09979</name>
</gene>
<accession>A0A3R7R3R4</accession>